<reference evidence="14" key="1">
    <citation type="journal article" date="2020" name="bioRxiv">
        <title>Comparative genomics of Chlamydomonas.</title>
        <authorList>
            <person name="Craig R.J."/>
            <person name="Hasan A.R."/>
            <person name="Ness R.W."/>
            <person name="Keightley P.D."/>
        </authorList>
    </citation>
    <scope>NUCLEOTIDE SEQUENCE</scope>
    <source>
        <strain evidence="14">CCAP 11/70</strain>
    </source>
</reference>
<evidence type="ECO:0000256" key="6">
    <source>
        <dbReference type="ARBA" id="ARBA00022927"/>
    </source>
</evidence>
<comment type="subcellular location">
    <subcellularLocation>
        <location evidence="10 11">Cytoplasm</location>
    </subcellularLocation>
    <subcellularLocation>
        <location evidence="10 11">Cytoplasmic vesicle</location>
        <location evidence="10 11">COPI-coated vesicle membrane</location>
        <topology evidence="10 11">Peripheral membrane protein</topology>
        <orientation evidence="10 11">Cytoplasmic side</orientation>
    </subcellularLocation>
    <subcellularLocation>
        <location evidence="10 11">Golgi apparatus membrane</location>
        <topology evidence="10 11">Peripheral membrane protein</topology>
        <orientation evidence="10 11">Cytoplasmic side</orientation>
    </subcellularLocation>
</comment>
<keyword evidence="8 10" id="KW-0472">Membrane</keyword>
<dbReference type="InterPro" id="IPR028565">
    <property type="entry name" value="MHD"/>
</dbReference>
<gene>
    <name evidence="14" type="ORF">HYH03_000895</name>
</gene>
<dbReference type="FunFam" id="2.60.40.1170:FF:000007">
    <property type="entry name" value="Coatomer subunit delta"/>
    <property type="match status" value="1"/>
</dbReference>
<feature type="domain" description="MHD" evidence="13">
    <location>
        <begin position="269"/>
        <end position="509"/>
    </location>
</feature>
<dbReference type="GO" id="GO:0000139">
    <property type="term" value="C:Golgi membrane"/>
    <property type="evidence" value="ECO:0007669"/>
    <property type="project" value="UniProtKB-SubCell"/>
</dbReference>
<dbReference type="GO" id="GO:0006888">
    <property type="term" value="P:endoplasmic reticulum to Golgi vesicle-mediated transport"/>
    <property type="evidence" value="ECO:0007669"/>
    <property type="project" value="TreeGrafter"/>
</dbReference>
<comment type="subunit">
    <text evidence="2 10">Oligomeric complex that consists of at least the alpha, beta, beta', gamma, delta, epsilon and zeta subunits.</text>
</comment>
<comment type="similarity">
    <text evidence="1 10">Belongs to the adaptor complexes medium subunit family. Delta-COP subfamily.</text>
</comment>
<dbReference type="Pfam" id="PF00928">
    <property type="entry name" value="Adap_comp_sub"/>
    <property type="match status" value="1"/>
</dbReference>
<keyword evidence="4 10" id="KW-0963">Cytoplasm</keyword>
<keyword evidence="5 10" id="KW-0931">ER-Golgi transport</keyword>
<evidence type="ECO:0000313" key="15">
    <source>
        <dbReference type="Proteomes" id="UP000612055"/>
    </source>
</evidence>
<dbReference type="CDD" id="cd09254">
    <property type="entry name" value="AP_delta-COPI_MHD"/>
    <property type="match status" value="1"/>
</dbReference>
<dbReference type="GO" id="GO:0051645">
    <property type="term" value="P:Golgi localization"/>
    <property type="evidence" value="ECO:0007669"/>
    <property type="project" value="TreeGrafter"/>
</dbReference>
<dbReference type="GO" id="GO:0015031">
    <property type="term" value="P:protein transport"/>
    <property type="evidence" value="ECO:0007669"/>
    <property type="project" value="UniProtKB-KW"/>
</dbReference>
<dbReference type="InterPro" id="IPR011012">
    <property type="entry name" value="Longin-like_dom_sf"/>
</dbReference>
<dbReference type="Pfam" id="PF01217">
    <property type="entry name" value="Clat_adaptor_s"/>
    <property type="match status" value="1"/>
</dbReference>
<feature type="compositionally biased region" description="Polar residues" evidence="12">
    <location>
        <begin position="189"/>
        <end position="202"/>
    </location>
</feature>
<evidence type="ECO:0000256" key="1">
    <source>
        <dbReference type="ARBA" id="ARBA00010516"/>
    </source>
</evidence>
<dbReference type="Gene3D" id="3.30.450.60">
    <property type="match status" value="1"/>
</dbReference>
<dbReference type="InterPro" id="IPR022775">
    <property type="entry name" value="AP_mu_sigma_su"/>
</dbReference>
<evidence type="ECO:0000256" key="9">
    <source>
        <dbReference type="ARBA" id="ARBA00023329"/>
    </source>
</evidence>
<evidence type="ECO:0000256" key="11">
    <source>
        <dbReference type="RuleBase" id="RU366052"/>
    </source>
</evidence>
<evidence type="ECO:0000256" key="4">
    <source>
        <dbReference type="ARBA" id="ARBA00022490"/>
    </source>
</evidence>
<keyword evidence="15" id="KW-1185">Reference proteome</keyword>
<evidence type="ECO:0000256" key="2">
    <source>
        <dbReference type="ARBA" id="ARBA00011775"/>
    </source>
</evidence>
<evidence type="ECO:0000259" key="13">
    <source>
        <dbReference type="PROSITE" id="PS51072"/>
    </source>
</evidence>
<keyword evidence="7 10" id="KW-0333">Golgi apparatus</keyword>
<protein>
    <recommendedName>
        <fullName evidence="10">Coatomer subunit delta</fullName>
    </recommendedName>
</protein>
<evidence type="ECO:0000256" key="12">
    <source>
        <dbReference type="SAM" id="MobiDB-lite"/>
    </source>
</evidence>
<dbReference type="PROSITE" id="PS51072">
    <property type="entry name" value="MHD"/>
    <property type="match status" value="1"/>
</dbReference>
<comment type="function">
    <text evidence="10">The coatomer is a cytosolic protein complex that binds to dilysine motifs and reversibly associates with Golgi non-clathrin-coated vesicles, which further mediate biosynthetic protein transport from the ER, via the Golgi up to the trans Golgi network. Coatomer complex is required for budding from Golgi membranes, and is essential for the retrograde Golgi-to-ER transport of dilysine-tagged proteins.</text>
</comment>
<comment type="caution">
    <text evidence="14">The sequence shown here is derived from an EMBL/GenBank/DDBJ whole genome shotgun (WGS) entry which is preliminary data.</text>
</comment>
<dbReference type="CDD" id="cd14830">
    <property type="entry name" value="Delta_COP_N"/>
    <property type="match status" value="1"/>
</dbReference>
<sequence>MVVLAASIVSKTGKPLVSRQYMEMSRIRIEGLLAAFPKLVGTGKQHTFVETENVRYIYQPMEGLYLLLITNKASNILEDLETLRLLSKLVPEFSQSLEEEAVAGKAFELIFAFDEVISLGHKENITVQQVKQNCEMESHEEKLHKLIIQSKINDTKDIMKKKAADIEKSKMEKNKIGLGTALSGFGSKASSLMSELEPQQAQPYRPEPTPVPSRPTAPVNKGPSKGMQLGKAKKANDFLESLAKEGEVVELEVPKPTGGVTAVTANVAAEPVSLAIEEKLSVQLNKQGGVENLEVQGTMSLVVNVDEEAFIRIAVTSGANKGFQFKTHPNIDKNMYSSSNVLGLKDPSRPFPTGSELGILKWRFQTKEESLVPLSINCWPSVSGGESYVNIEYESTSEMDLQNVQIIIPLPPSGHAPTVNQVDGEWRYDSRRAALIWSIELIDNTNRSGSMEFVTSAADAEAFYPVEVHFTSNSTFCDIAVATVEHTQKGGPVKFGMKKQLETSEYSVV</sequence>
<feature type="compositionally biased region" description="Pro residues" evidence="12">
    <location>
        <begin position="205"/>
        <end position="215"/>
    </location>
</feature>
<evidence type="ECO:0000256" key="3">
    <source>
        <dbReference type="ARBA" id="ARBA00022448"/>
    </source>
</evidence>
<proteinExistence type="inferred from homology"/>
<keyword evidence="9 10" id="KW-0968">Cytoplasmic vesicle</keyword>
<dbReference type="GO" id="GO:0006890">
    <property type="term" value="P:retrograde vesicle-mediated transport, Golgi to endoplasmic reticulum"/>
    <property type="evidence" value="ECO:0007669"/>
    <property type="project" value="UniProtKB-UniRule"/>
</dbReference>
<dbReference type="AlphaFoldDB" id="A0A835YEG3"/>
<dbReference type="GO" id="GO:0030126">
    <property type="term" value="C:COPI vesicle coat"/>
    <property type="evidence" value="ECO:0007669"/>
    <property type="project" value="UniProtKB-UniRule"/>
</dbReference>
<dbReference type="SUPFAM" id="SSF64356">
    <property type="entry name" value="SNARE-like"/>
    <property type="match status" value="1"/>
</dbReference>
<organism evidence="14 15">
    <name type="scientific">Edaphochlamys debaryana</name>
    <dbReference type="NCBI Taxonomy" id="47281"/>
    <lineage>
        <taxon>Eukaryota</taxon>
        <taxon>Viridiplantae</taxon>
        <taxon>Chlorophyta</taxon>
        <taxon>core chlorophytes</taxon>
        <taxon>Chlorophyceae</taxon>
        <taxon>CS clade</taxon>
        <taxon>Chlamydomonadales</taxon>
        <taxon>Chlamydomonadales incertae sedis</taxon>
        <taxon>Edaphochlamys</taxon>
    </lineage>
</organism>
<dbReference type="EMBL" id="JAEHOE010000002">
    <property type="protein sequence ID" value="KAG2501076.1"/>
    <property type="molecule type" value="Genomic_DNA"/>
</dbReference>
<dbReference type="OrthoDB" id="10266042at2759"/>
<dbReference type="SUPFAM" id="SSF49447">
    <property type="entry name" value="Second domain of Mu2 adaptin subunit (ap50) of ap2 adaptor"/>
    <property type="match status" value="1"/>
</dbReference>
<keyword evidence="3 10" id="KW-0813">Transport</keyword>
<evidence type="ECO:0000256" key="7">
    <source>
        <dbReference type="ARBA" id="ARBA00023034"/>
    </source>
</evidence>
<dbReference type="InterPro" id="IPR036168">
    <property type="entry name" value="AP2_Mu_C_sf"/>
</dbReference>
<feature type="region of interest" description="Disordered" evidence="12">
    <location>
        <begin position="189"/>
        <end position="229"/>
    </location>
</feature>
<name>A0A835YEG3_9CHLO</name>
<evidence type="ECO:0000256" key="10">
    <source>
        <dbReference type="RuleBase" id="RU364018"/>
    </source>
</evidence>
<dbReference type="PANTHER" id="PTHR10121">
    <property type="entry name" value="COATOMER SUBUNIT DELTA"/>
    <property type="match status" value="1"/>
</dbReference>
<evidence type="ECO:0000256" key="5">
    <source>
        <dbReference type="ARBA" id="ARBA00022892"/>
    </source>
</evidence>
<evidence type="ECO:0000256" key="8">
    <source>
        <dbReference type="ARBA" id="ARBA00023136"/>
    </source>
</evidence>
<dbReference type="PANTHER" id="PTHR10121:SF0">
    <property type="entry name" value="COATOMER SUBUNIT DELTA"/>
    <property type="match status" value="1"/>
</dbReference>
<dbReference type="Proteomes" id="UP000612055">
    <property type="component" value="Unassembled WGS sequence"/>
</dbReference>
<accession>A0A835YEG3</accession>
<dbReference type="FunFam" id="3.30.450.60:FF:000003">
    <property type="entry name" value="Coatomer subunit delta"/>
    <property type="match status" value="1"/>
</dbReference>
<dbReference type="Gene3D" id="2.60.40.1170">
    <property type="entry name" value="Mu homology domain, subdomain B"/>
    <property type="match status" value="2"/>
</dbReference>
<dbReference type="InterPro" id="IPR027059">
    <property type="entry name" value="Coatomer_dsu"/>
</dbReference>
<evidence type="ECO:0000313" key="14">
    <source>
        <dbReference type="EMBL" id="KAG2501076.1"/>
    </source>
</evidence>
<keyword evidence="6 10" id="KW-0653">Protein transport</keyword>